<gene>
    <name evidence="4" type="ORF">G6O67_000388</name>
</gene>
<dbReference type="InterPro" id="IPR018839">
    <property type="entry name" value="Tscrpt-silencing_Clr2_C"/>
</dbReference>
<dbReference type="Proteomes" id="UP000557566">
    <property type="component" value="Unassembled WGS sequence"/>
</dbReference>
<dbReference type="PANTHER" id="PTHR38046">
    <property type="entry name" value="CRYPTIC LOCI REGULATOR 2"/>
    <property type="match status" value="1"/>
</dbReference>
<evidence type="ECO:0000259" key="3">
    <source>
        <dbReference type="Pfam" id="PF16761"/>
    </source>
</evidence>
<accession>A0A8H4V9X1</accession>
<dbReference type="InterPro" id="IPR038986">
    <property type="entry name" value="Clr2"/>
</dbReference>
<dbReference type="GO" id="GO:0033553">
    <property type="term" value="C:rDNA heterochromatin"/>
    <property type="evidence" value="ECO:0007669"/>
    <property type="project" value="TreeGrafter"/>
</dbReference>
<feature type="compositionally biased region" description="Low complexity" evidence="1">
    <location>
        <begin position="239"/>
        <end position="250"/>
    </location>
</feature>
<feature type="compositionally biased region" description="Polar residues" evidence="1">
    <location>
        <begin position="197"/>
        <end position="221"/>
    </location>
</feature>
<evidence type="ECO:0008006" key="6">
    <source>
        <dbReference type="Google" id="ProtNLM"/>
    </source>
</evidence>
<protein>
    <recommendedName>
        <fullName evidence="6">Transcription-silencing protein Clr2</fullName>
    </recommendedName>
</protein>
<feature type="region of interest" description="Disordered" evidence="1">
    <location>
        <begin position="270"/>
        <end position="310"/>
    </location>
</feature>
<comment type="caution">
    <text evidence="4">The sequence shown here is derived from an EMBL/GenBank/DDBJ whole genome shotgun (WGS) entry which is preliminary data.</text>
</comment>
<organism evidence="4 5">
    <name type="scientific">Ophiocordyceps sinensis</name>
    <dbReference type="NCBI Taxonomy" id="72228"/>
    <lineage>
        <taxon>Eukaryota</taxon>
        <taxon>Fungi</taxon>
        <taxon>Dikarya</taxon>
        <taxon>Ascomycota</taxon>
        <taxon>Pezizomycotina</taxon>
        <taxon>Sordariomycetes</taxon>
        <taxon>Hypocreomycetidae</taxon>
        <taxon>Hypocreales</taxon>
        <taxon>Ophiocordycipitaceae</taxon>
        <taxon>Ophiocordyceps</taxon>
    </lineage>
</organism>
<name>A0A8H4V9X1_9HYPO</name>
<feature type="domain" description="Cryptic loci regulator 2 C-terminal" evidence="2">
    <location>
        <begin position="449"/>
        <end position="563"/>
    </location>
</feature>
<dbReference type="EMBL" id="JAAVMX010000001">
    <property type="protein sequence ID" value="KAF4513066.1"/>
    <property type="molecule type" value="Genomic_DNA"/>
</dbReference>
<reference evidence="4 5" key="1">
    <citation type="journal article" date="2020" name="Genome Biol. Evol.">
        <title>A new high-quality draft genome assembly of the Chinese cordyceps Ophiocordyceps sinensis.</title>
        <authorList>
            <person name="Shu R."/>
            <person name="Zhang J."/>
            <person name="Meng Q."/>
            <person name="Zhang H."/>
            <person name="Zhou G."/>
            <person name="Li M."/>
            <person name="Wu P."/>
            <person name="Zhao Y."/>
            <person name="Chen C."/>
            <person name="Qin Q."/>
        </authorList>
    </citation>
    <scope>NUCLEOTIDE SEQUENCE [LARGE SCALE GENOMIC DNA]</scope>
    <source>
        <strain evidence="4 5">IOZ07</strain>
    </source>
</reference>
<feature type="compositionally biased region" description="Pro residues" evidence="1">
    <location>
        <begin position="225"/>
        <end position="238"/>
    </location>
</feature>
<dbReference type="GO" id="GO:0031934">
    <property type="term" value="C:mating-type region heterochromatin"/>
    <property type="evidence" value="ECO:0007669"/>
    <property type="project" value="TreeGrafter"/>
</dbReference>
<feature type="domain" description="Cryptic loci regulator 2 N-terminal" evidence="3">
    <location>
        <begin position="92"/>
        <end position="145"/>
    </location>
</feature>
<dbReference type="PANTHER" id="PTHR38046:SF1">
    <property type="entry name" value="CRYPTIC LOCI REGULATOR 2"/>
    <property type="match status" value="1"/>
</dbReference>
<dbReference type="Pfam" id="PF10383">
    <property type="entry name" value="Clr2"/>
    <property type="match status" value="1"/>
</dbReference>
<evidence type="ECO:0000259" key="2">
    <source>
        <dbReference type="Pfam" id="PF10383"/>
    </source>
</evidence>
<dbReference type="AlphaFoldDB" id="A0A8H4V9X1"/>
<proteinExistence type="predicted"/>
<dbReference type="GO" id="GO:0030466">
    <property type="term" value="P:silent mating-type cassette heterochromatin formation"/>
    <property type="evidence" value="ECO:0007669"/>
    <property type="project" value="TreeGrafter"/>
</dbReference>
<evidence type="ECO:0000313" key="4">
    <source>
        <dbReference type="EMBL" id="KAF4513066.1"/>
    </source>
</evidence>
<feature type="region of interest" description="Disordered" evidence="1">
    <location>
        <begin position="164"/>
        <end position="253"/>
    </location>
</feature>
<keyword evidence="5" id="KW-1185">Reference proteome</keyword>
<dbReference type="InterPro" id="IPR031915">
    <property type="entry name" value="Clr2_N"/>
</dbReference>
<evidence type="ECO:0000313" key="5">
    <source>
        <dbReference type="Proteomes" id="UP000557566"/>
    </source>
</evidence>
<dbReference type="GO" id="GO:0070824">
    <property type="term" value="C:SHREC complex"/>
    <property type="evidence" value="ECO:0007669"/>
    <property type="project" value="InterPro"/>
</dbReference>
<dbReference type="Pfam" id="PF16761">
    <property type="entry name" value="Clr2_transil"/>
    <property type="match status" value="1"/>
</dbReference>
<sequence>MAAETRDFEVLRVARSDGADSGPGYWPVAAAPAVNAAKRTGKDVALPRAKAQMVRLDEDDPRFVEWRIKLGILLKQELSPHPDEGNPWYFHFPRGYWLYEKSKHLWVSGYPIKAKLFKTPQEFGLHLIWLMSPSMDYMDCCCIHCNLPKVPSAADGAAPMLPAGSAPSKNSIAPPKVSPVPLPTIHGQLPTMPGQLPTKQALSGQISQPAQPPSGSHNATEPATADPPVPAAQAPPQPQAQSQSFAPAQAHVPTQSIAQAQTQALMPALESQPQAAQPLLQPPAQLQAQPQSQPQTQTQSQPPNQTRPSPIIKWSLQAPFLFRAGELVWYQNVNSWRLGVIAAPGNESFQVIPIGHSAAKQQNVTKVCKEMRPFHAFSVPGVMLPDLQNRVFDQVPWENLFLLAGQDKAKRNNLILDASKMAASKIDASYSLWCPLSEDVSADTMPFYGCFFGAERIEIGDCVRVKPLTGDGAAPNDSSVLGLTGIVVRKGSPGAVVFRGNMYQMAKEGENSPGAVPLENLPMALQDETRWRCQVSPSQPWRWVLVKDNVVLEEQAIRGRFYPTHRLMPILNEAVFNAAVAEGNVESQYPFLNNRMDGSGGYIGHRANRRETLGASVPGDARFALESLIREMGRPANGSE</sequence>
<dbReference type="OrthoDB" id="2421327at2759"/>
<evidence type="ECO:0000256" key="1">
    <source>
        <dbReference type="SAM" id="MobiDB-lite"/>
    </source>
</evidence>